<sequence>MNVSLSLLLLLLAVLHHQTVDSFTTATNSVGRGVKRTTTARWNTLPTVQEVSQDDFMKQLGHTARILPLLHPTNGTVVSQEELNALRRVLEEQFKHSEGIRGFFAVYLTSSESLLVEENDDDDNVPRVLREAIVAADPKIMVPLACMNVVMPTAMTSLHTHPDLKECAAKTANNGKKILRLLRGNRLMMDNCRAIARVCDGTAGVEEEELIKYWDSFFCNYKYGPMEKEAIALAMAEFC</sequence>
<proteinExistence type="predicted"/>
<feature type="signal peptide" evidence="1">
    <location>
        <begin position="1"/>
        <end position="22"/>
    </location>
</feature>
<keyword evidence="1" id="KW-0732">Signal</keyword>
<dbReference type="AlphaFoldDB" id="A0ABD3QEP6"/>
<name>A0ABD3QEP6_9STRA</name>
<gene>
    <name evidence="2" type="ORF">HJC23_000210</name>
</gene>
<keyword evidence="3" id="KW-1185">Reference proteome</keyword>
<reference evidence="2 3" key="1">
    <citation type="journal article" date="2020" name="G3 (Bethesda)">
        <title>Improved Reference Genome for Cyclotella cryptica CCMP332, a Model for Cell Wall Morphogenesis, Salinity Adaptation, and Lipid Production in Diatoms (Bacillariophyta).</title>
        <authorList>
            <person name="Roberts W.R."/>
            <person name="Downey K.M."/>
            <person name="Ruck E.C."/>
            <person name="Traller J.C."/>
            <person name="Alverson A.J."/>
        </authorList>
    </citation>
    <scope>NUCLEOTIDE SEQUENCE [LARGE SCALE GENOMIC DNA]</scope>
    <source>
        <strain evidence="2 3">CCMP332</strain>
    </source>
</reference>
<evidence type="ECO:0000313" key="2">
    <source>
        <dbReference type="EMBL" id="KAL3798296.1"/>
    </source>
</evidence>
<evidence type="ECO:0000313" key="3">
    <source>
        <dbReference type="Proteomes" id="UP001516023"/>
    </source>
</evidence>
<protein>
    <submittedName>
        <fullName evidence="2">Uncharacterized protein</fullName>
    </submittedName>
</protein>
<dbReference type="Proteomes" id="UP001516023">
    <property type="component" value="Unassembled WGS sequence"/>
</dbReference>
<accession>A0ABD3QEP6</accession>
<feature type="chain" id="PRO_5044830693" evidence="1">
    <location>
        <begin position="23"/>
        <end position="239"/>
    </location>
</feature>
<organism evidence="2 3">
    <name type="scientific">Cyclotella cryptica</name>
    <dbReference type="NCBI Taxonomy" id="29204"/>
    <lineage>
        <taxon>Eukaryota</taxon>
        <taxon>Sar</taxon>
        <taxon>Stramenopiles</taxon>
        <taxon>Ochrophyta</taxon>
        <taxon>Bacillariophyta</taxon>
        <taxon>Coscinodiscophyceae</taxon>
        <taxon>Thalassiosirophycidae</taxon>
        <taxon>Stephanodiscales</taxon>
        <taxon>Stephanodiscaceae</taxon>
        <taxon>Cyclotella</taxon>
    </lineage>
</organism>
<evidence type="ECO:0000256" key="1">
    <source>
        <dbReference type="SAM" id="SignalP"/>
    </source>
</evidence>
<comment type="caution">
    <text evidence="2">The sequence shown here is derived from an EMBL/GenBank/DDBJ whole genome shotgun (WGS) entry which is preliminary data.</text>
</comment>
<dbReference type="EMBL" id="JABMIG020000047">
    <property type="protein sequence ID" value="KAL3798296.1"/>
    <property type="molecule type" value="Genomic_DNA"/>
</dbReference>